<dbReference type="Gene3D" id="1.10.10.10">
    <property type="entry name" value="Winged helix-like DNA-binding domain superfamily/Winged helix DNA-binding domain"/>
    <property type="match status" value="1"/>
</dbReference>
<evidence type="ECO:0000259" key="1">
    <source>
        <dbReference type="Pfam" id="PF08281"/>
    </source>
</evidence>
<evidence type="ECO:0000313" key="6">
    <source>
        <dbReference type="EMBL" id="CAB5058970.1"/>
    </source>
</evidence>
<dbReference type="EMBL" id="CAFBLE010000005">
    <property type="protein sequence ID" value="CAB4866811.1"/>
    <property type="molecule type" value="Genomic_DNA"/>
</dbReference>
<dbReference type="EMBL" id="CAEZWT010000001">
    <property type="protein sequence ID" value="CAB4655334.1"/>
    <property type="molecule type" value="Genomic_DNA"/>
</dbReference>
<reference evidence="6" key="1">
    <citation type="submission" date="2020-05" db="EMBL/GenBank/DDBJ databases">
        <authorList>
            <person name="Chiriac C."/>
            <person name="Salcher M."/>
            <person name="Ghai R."/>
            <person name="Kavagutti S V."/>
        </authorList>
    </citation>
    <scope>NUCLEOTIDE SEQUENCE</scope>
</reference>
<dbReference type="EMBL" id="CAFBQL010000005">
    <property type="protein sequence ID" value="CAB5058970.1"/>
    <property type="molecule type" value="Genomic_DNA"/>
</dbReference>
<feature type="domain" description="RNA polymerase sigma factor 70 region 4 type 2" evidence="1">
    <location>
        <begin position="5"/>
        <end position="56"/>
    </location>
</feature>
<dbReference type="GO" id="GO:0016987">
    <property type="term" value="F:sigma factor activity"/>
    <property type="evidence" value="ECO:0007669"/>
    <property type="project" value="InterPro"/>
</dbReference>
<dbReference type="EMBL" id="CAFBMV010000005">
    <property type="protein sequence ID" value="CAB4923689.1"/>
    <property type="molecule type" value="Genomic_DNA"/>
</dbReference>
<sequence length="62" mass="6891">MTAETLAQLIASLPEEERIILTLHYLRNLSTEEIAANLHVPERAVVAVIAAGRQRLTSRLNL</sequence>
<gene>
    <name evidence="2" type="ORF">UFOPK2289_00072</name>
    <name evidence="3" type="ORF">UFOPK2822_00493</name>
    <name evidence="4" type="ORF">UFOPK3346_00789</name>
    <name evidence="5" type="ORF">UFOPK3670_00829</name>
    <name evidence="6" type="ORF">UFOPK4308_00876</name>
</gene>
<evidence type="ECO:0000313" key="3">
    <source>
        <dbReference type="EMBL" id="CAB4745839.1"/>
    </source>
</evidence>
<proteinExistence type="predicted"/>
<dbReference type="InterPro" id="IPR036388">
    <property type="entry name" value="WH-like_DNA-bd_sf"/>
</dbReference>
<dbReference type="InterPro" id="IPR013249">
    <property type="entry name" value="RNA_pol_sigma70_r4_t2"/>
</dbReference>
<organism evidence="6">
    <name type="scientific">freshwater metagenome</name>
    <dbReference type="NCBI Taxonomy" id="449393"/>
    <lineage>
        <taxon>unclassified sequences</taxon>
        <taxon>metagenomes</taxon>
        <taxon>ecological metagenomes</taxon>
    </lineage>
</organism>
<dbReference type="SUPFAM" id="SSF88659">
    <property type="entry name" value="Sigma3 and sigma4 domains of RNA polymerase sigma factors"/>
    <property type="match status" value="1"/>
</dbReference>
<dbReference type="EMBL" id="CAEZZC010000005">
    <property type="protein sequence ID" value="CAB4745839.1"/>
    <property type="molecule type" value="Genomic_DNA"/>
</dbReference>
<protein>
    <submittedName>
        <fullName evidence="6">Unannotated protein</fullName>
    </submittedName>
</protein>
<dbReference type="GO" id="GO:0006352">
    <property type="term" value="P:DNA-templated transcription initiation"/>
    <property type="evidence" value="ECO:0007669"/>
    <property type="project" value="InterPro"/>
</dbReference>
<accession>A0A6J7U0X2</accession>
<dbReference type="InterPro" id="IPR013324">
    <property type="entry name" value="RNA_pol_sigma_r3/r4-like"/>
</dbReference>
<dbReference type="GO" id="GO:0003677">
    <property type="term" value="F:DNA binding"/>
    <property type="evidence" value="ECO:0007669"/>
    <property type="project" value="InterPro"/>
</dbReference>
<evidence type="ECO:0000313" key="4">
    <source>
        <dbReference type="EMBL" id="CAB4866811.1"/>
    </source>
</evidence>
<dbReference type="AlphaFoldDB" id="A0A6J7U0X2"/>
<evidence type="ECO:0000313" key="5">
    <source>
        <dbReference type="EMBL" id="CAB4923689.1"/>
    </source>
</evidence>
<evidence type="ECO:0000313" key="2">
    <source>
        <dbReference type="EMBL" id="CAB4655334.1"/>
    </source>
</evidence>
<name>A0A6J7U0X2_9ZZZZ</name>
<dbReference type="Pfam" id="PF08281">
    <property type="entry name" value="Sigma70_r4_2"/>
    <property type="match status" value="1"/>
</dbReference>